<protein>
    <submittedName>
        <fullName evidence="2">Uncharacterized protein</fullName>
    </submittedName>
</protein>
<name>A0A6C0RGU7_9BACT</name>
<evidence type="ECO:0000313" key="2">
    <source>
        <dbReference type="EMBL" id="QIA09267.1"/>
    </source>
</evidence>
<reference evidence="2 3" key="1">
    <citation type="submission" date="2020-02" db="EMBL/GenBank/DDBJ databases">
        <title>Genome sequencing for Draconibacterium sp. strain M1.</title>
        <authorList>
            <person name="Park S.-J."/>
        </authorList>
    </citation>
    <scope>NUCLEOTIDE SEQUENCE [LARGE SCALE GENOMIC DNA]</scope>
    <source>
        <strain evidence="2 3">M1</strain>
    </source>
</reference>
<accession>A0A6C0RGU7</accession>
<evidence type="ECO:0000256" key="1">
    <source>
        <dbReference type="SAM" id="SignalP"/>
    </source>
</evidence>
<organism evidence="2 3">
    <name type="scientific">Draconibacterium halophilum</name>
    <dbReference type="NCBI Taxonomy" id="2706887"/>
    <lineage>
        <taxon>Bacteria</taxon>
        <taxon>Pseudomonadati</taxon>
        <taxon>Bacteroidota</taxon>
        <taxon>Bacteroidia</taxon>
        <taxon>Marinilabiliales</taxon>
        <taxon>Prolixibacteraceae</taxon>
        <taxon>Draconibacterium</taxon>
    </lineage>
</organism>
<dbReference type="Proteomes" id="UP000474630">
    <property type="component" value="Chromosome"/>
</dbReference>
<dbReference type="RefSeq" id="WP_163348239.1">
    <property type="nucleotide sequence ID" value="NZ_CP048409.1"/>
</dbReference>
<feature type="signal peptide" evidence="1">
    <location>
        <begin position="1"/>
        <end position="22"/>
    </location>
</feature>
<sequence>MKKVVFISVAMLMVSLLGFSQAKYQPKVVVLFMGEKNPTFDESKFPDCEFYYTPGITAEEKKAKTVASAGLGALGIKGTERDYDIDFSGTPEEAYATNICEAVFFDKNGNVSGLFRSAKNVCTSPKKNLKGSMDFVNYDSFSKDYIKKEKTTKAAKKAPKKPKHLFDYYGSGFPADFEVVNANGEKAMVSELVTGNPLTLFYCLYLSPGIDLAAGMESGNEKKGTDYINDNINTVKGIKKLSLLSDIEYDIFGNKVVW</sequence>
<dbReference type="EMBL" id="CP048409">
    <property type="protein sequence ID" value="QIA09267.1"/>
    <property type="molecule type" value="Genomic_DNA"/>
</dbReference>
<dbReference type="KEGG" id="drc:G0Q07_16800"/>
<proteinExistence type="predicted"/>
<gene>
    <name evidence="2" type="ORF">G0Q07_16800</name>
</gene>
<keyword evidence="1" id="KW-0732">Signal</keyword>
<feature type="chain" id="PRO_5025579877" evidence="1">
    <location>
        <begin position="23"/>
        <end position="258"/>
    </location>
</feature>
<evidence type="ECO:0000313" key="3">
    <source>
        <dbReference type="Proteomes" id="UP000474630"/>
    </source>
</evidence>
<keyword evidence="3" id="KW-1185">Reference proteome</keyword>
<dbReference type="AlphaFoldDB" id="A0A6C0RGU7"/>